<feature type="region of interest" description="Disordered" evidence="1">
    <location>
        <begin position="1"/>
        <end position="60"/>
    </location>
</feature>
<evidence type="ECO:0000256" key="1">
    <source>
        <dbReference type="SAM" id="MobiDB-lite"/>
    </source>
</evidence>
<dbReference type="Proteomes" id="UP000578449">
    <property type="component" value="Unassembled WGS sequence"/>
</dbReference>
<protein>
    <recommendedName>
        <fullName evidence="5">DUF2637 domain-containing protein</fullName>
    </recommendedName>
</protein>
<feature type="compositionally biased region" description="Low complexity" evidence="1">
    <location>
        <begin position="12"/>
        <end position="23"/>
    </location>
</feature>
<dbReference type="EMBL" id="JACHGN010000046">
    <property type="protein sequence ID" value="MBB5140535.1"/>
    <property type="molecule type" value="Genomic_DNA"/>
</dbReference>
<dbReference type="AlphaFoldDB" id="A0A840PXF6"/>
<feature type="region of interest" description="Disordered" evidence="1">
    <location>
        <begin position="227"/>
        <end position="299"/>
    </location>
</feature>
<feature type="compositionally biased region" description="Polar residues" evidence="1">
    <location>
        <begin position="288"/>
        <end position="299"/>
    </location>
</feature>
<proteinExistence type="predicted"/>
<feature type="transmembrane region" description="Helical" evidence="2">
    <location>
        <begin position="132"/>
        <end position="149"/>
    </location>
</feature>
<reference evidence="3 4" key="1">
    <citation type="submission" date="2020-08" db="EMBL/GenBank/DDBJ databases">
        <title>Genomic Encyclopedia of Type Strains, Phase IV (KMG-IV): sequencing the most valuable type-strain genomes for metagenomic binning, comparative biology and taxonomic classification.</title>
        <authorList>
            <person name="Goeker M."/>
        </authorList>
    </citation>
    <scope>NUCLEOTIDE SEQUENCE [LARGE SCALE GENOMIC DNA]</scope>
    <source>
        <strain evidence="3 4">DSM 45615</strain>
    </source>
</reference>
<evidence type="ECO:0000256" key="2">
    <source>
        <dbReference type="SAM" id="Phobius"/>
    </source>
</evidence>
<dbReference type="RefSeq" id="WP_221337770.1">
    <property type="nucleotide sequence ID" value="NZ_BAABIX010000080.1"/>
</dbReference>
<sequence length="299" mass="31858">MNQRGRQSHVRTPTGGDPLVLLPGPDPDRPRTALLPPDGPRPCDRPATDDHRRRPSADALTRRTVTTTMITIALLTFAFSFGNVWALGLRLGVAPWLAPLIGPAVDLSVIGLIVGIRHLTLMGVTTAELRPARLLLAFSGLATLALNVAEPAIQGQYGKAAFDAVGPLLLIGWSEVGPYLLSRLHHAQTAPVVHRAEDSPSPDPHPDPVAPAAALTPALLLRAREIDRDHRDRTGGRPASAELRSAVRVAGGIPGPRADEDHPQAGAGTTRWLRNSRSSPLKRRPKASPNSRPATSARS</sequence>
<feature type="compositionally biased region" description="Basic and acidic residues" evidence="1">
    <location>
        <begin position="41"/>
        <end position="56"/>
    </location>
</feature>
<feature type="region of interest" description="Disordered" evidence="1">
    <location>
        <begin position="192"/>
        <end position="211"/>
    </location>
</feature>
<keyword evidence="4" id="KW-1185">Reference proteome</keyword>
<organism evidence="3 4">
    <name type="scientific">Thermocatellispora tengchongensis</name>
    <dbReference type="NCBI Taxonomy" id="1073253"/>
    <lineage>
        <taxon>Bacteria</taxon>
        <taxon>Bacillati</taxon>
        <taxon>Actinomycetota</taxon>
        <taxon>Actinomycetes</taxon>
        <taxon>Streptosporangiales</taxon>
        <taxon>Streptosporangiaceae</taxon>
        <taxon>Thermocatellispora</taxon>
    </lineage>
</organism>
<name>A0A840PXF6_9ACTN</name>
<keyword evidence="2" id="KW-0472">Membrane</keyword>
<keyword evidence="2" id="KW-0812">Transmembrane</keyword>
<feature type="transmembrane region" description="Helical" evidence="2">
    <location>
        <begin position="100"/>
        <end position="120"/>
    </location>
</feature>
<evidence type="ECO:0000313" key="3">
    <source>
        <dbReference type="EMBL" id="MBB5140535.1"/>
    </source>
</evidence>
<evidence type="ECO:0008006" key="5">
    <source>
        <dbReference type="Google" id="ProtNLM"/>
    </source>
</evidence>
<feature type="transmembrane region" description="Helical" evidence="2">
    <location>
        <begin position="69"/>
        <end position="88"/>
    </location>
</feature>
<keyword evidence="2" id="KW-1133">Transmembrane helix</keyword>
<gene>
    <name evidence="3" type="ORF">HNP84_010303</name>
</gene>
<accession>A0A840PXF6</accession>
<evidence type="ECO:0000313" key="4">
    <source>
        <dbReference type="Proteomes" id="UP000578449"/>
    </source>
</evidence>
<comment type="caution">
    <text evidence="3">The sequence shown here is derived from an EMBL/GenBank/DDBJ whole genome shotgun (WGS) entry which is preliminary data.</text>
</comment>